<keyword evidence="4" id="KW-1185">Reference proteome</keyword>
<dbReference type="InterPro" id="IPR032675">
    <property type="entry name" value="LRR_dom_sf"/>
</dbReference>
<dbReference type="Gene3D" id="3.80.10.10">
    <property type="entry name" value="Ribonuclease Inhibitor"/>
    <property type="match status" value="3"/>
</dbReference>
<evidence type="ECO:0000313" key="3">
    <source>
        <dbReference type="EMBL" id="KAJ6648948.1"/>
    </source>
</evidence>
<gene>
    <name evidence="3" type="primary">Lrrc15_7</name>
    <name evidence="3" type="ORF">Bhyg_04180</name>
</gene>
<evidence type="ECO:0000256" key="2">
    <source>
        <dbReference type="ARBA" id="ARBA00022737"/>
    </source>
</evidence>
<feature type="non-terminal residue" evidence="3">
    <location>
        <position position="554"/>
    </location>
</feature>
<sequence>NNFDSFVSVAINIRHFLGALVSFISSHSQQGDEMRSFQLLHLLHIVGIVMIHFPSTFSNQMDVQPNTLQVEGLCFYYYDASDRYTCELRNVVTTAPDDVLIITGNHLPNHTDADVQVVFHVNVLISYFNGEVLRKFPNLEYLAIGNKGIAQIAEDAFEECEKLDRVYISFNDLQTLPPRMLQNCVNLRYLDAYGNGLTSIPENLFGSTTNLERFDVSNNRLNSLPPNLLRNMTKLKEFSIRSNSFENIDRNLLVDAVNLEKIELSSNLISNTSVIMDLLNGHLTLNSIRISRNQFTSFDFTFLSQFTRLIDFEIGGGVSLTGINWSGLPSSLESIYLSDVAEEIPSNAFNNLTNLKHLGFTGYGITTLHEDTFKLLVNLNSLSIQSTRLRELSSNMFVNLVNLTQLYLSYNNIAELPRGVFTSLVNLGLNLSSSDLHLVLNGNRIRSLNANSFGYHPHLRNLWIRGNGIFEIQRGIFSRFPSTMEVVDLSSNSCVDVLFWLQSDLHVDHRLENCFNNWDGITTTTTTMMPSEAFRIEVSLFDILMIFSMIFLLK</sequence>
<dbReference type="PROSITE" id="PS51450">
    <property type="entry name" value="LRR"/>
    <property type="match status" value="2"/>
</dbReference>
<comment type="caution">
    <text evidence="3">The sequence shown here is derived from an EMBL/GenBank/DDBJ whole genome shotgun (WGS) entry which is preliminary data.</text>
</comment>
<keyword evidence="1" id="KW-0433">Leucine-rich repeat</keyword>
<proteinExistence type="predicted"/>
<dbReference type="SMART" id="SM00369">
    <property type="entry name" value="LRR_TYP"/>
    <property type="match status" value="9"/>
</dbReference>
<reference evidence="3" key="1">
    <citation type="submission" date="2022-07" db="EMBL/GenBank/DDBJ databases">
        <authorList>
            <person name="Trinca V."/>
            <person name="Uliana J.V.C."/>
            <person name="Torres T.T."/>
            <person name="Ward R.J."/>
            <person name="Monesi N."/>
        </authorList>
    </citation>
    <scope>NUCLEOTIDE SEQUENCE</scope>
    <source>
        <strain evidence="3">HSMRA1968</strain>
        <tissue evidence="3">Whole embryos</tissue>
    </source>
</reference>
<dbReference type="AlphaFoldDB" id="A0A9Q0NEV0"/>
<dbReference type="Proteomes" id="UP001151699">
    <property type="component" value="Chromosome A"/>
</dbReference>
<dbReference type="OrthoDB" id="7775762at2759"/>
<dbReference type="PANTHER" id="PTHR45712">
    <property type="entry name" value="AGAP008170-PA"/>
    <property type="match status" value="1"/>
</dbReference>
<protein>
    <submittedName>
        <fullName evidence="3">Leucine-rich repeat-containing protein 15</fullName>
    </submittedName>
</protein>
<dbReference type="InterPro" id="IPR050333">
    <property type="entry name" value="SLRP"/>
</dbReference>
<dbReference type="EMBL" id="WJQU01000001">
    <property type="protein sequence ID" value="KAJ6648948.1"/>
    <property type="molecule type" value="Genomic_DNA"/>
</dbReference>
<dbReference type="InterPro" id="IPR001611">
    <property type="entry name" value="Leu-rich_rpt"/>
</dbReference>
<dbReference type="PANTHER" id="PTHR45712:SF22">
    <property type="entry name" value="INSULIN-LIKE GROWTH FACTOR-BINDING PROTEIN COMPLEX ACID LABILE SUBUNIT"/>
    <property type="match status" value="1"/>
</dbReference>
<dbReference type="SMART" id="SM00364">
    <property type="entry name" value="LRR_BAC"/>
    <property type="match status" value="3"/>
</dbReference>
<organism evidence="3 4">
    <name type="scientific">Pseudolycoriella hygida</name>
    <dbReference type="NCBI Taxonomy" id="35572"/>
    <lineage>
        <taxon>Eukaryota</taxon>
        <taxon>Metazoa</taxon>
        <taxon>Ecdysozoa</taxon>
        <taxon>Arthropoda</taxon>
        <taxon>Hexapoda</taxon>
        <taxon>Insecta</taxon>
        <taxon>Pterygota</taxon>
        <taxon>Neoptera</taxon>
        <taxon>Endopterygota</taxon>
        <taxon>Diptera</taxon>
        <taxon>Nematocera</taxon>
        <taxon>Sciaroidea</taxon>
        <taxon>Sciaridae</taxon>
        <taxon>Pseudolycoriella</taxon>
    </lineage>
</organism>
<name>A0A9Q0NEV0_9DIPT</name>
<dbReference type="Pfam" id="PF13306">
    <property type="entry name" value="LRR_5"/>
    <property type="match status" value="2"/>
</dbReference>
<keyword evidence="2" id="KW-0677">Repeat</keyword>
<accession>A0A9Q0NEV0</accession>
<dbReference type="SUPFAM" id="SSF52058">
    <property type="entry name" value="L domain-like"/>
    <property type="match status" value="2"/>
</dbReference>
<evidence type="ECO:0000256" key="1">
    <source>
        <dbReference type="ARBA" id="ARBA00022614"/>
    </source>
</evidence>
<evidence type="ECO:0000313" key="4">
    <source>
        <dbReference type="Proteomes" id="UP001151699"/>
    </source>
</evidence>
<dbReference type="InterPro" id="IPR003591">
    <property type="entry name" value="Leu-rich_rpt_typical-subtyp"/>
</dbReference>
<dbReference type="InterPro" id="IPR026906">
    <property type="entry name" value="LRR_5"/>
</dbReference>